<reference evidence="2" key="1">
    <citation type="journal article" date="2014" name="Genome Announc.">
        <title>Genome Sequence of Arthrobacter siccitolerans 4J27, a Xeroprotectant-Producing Desiccation-Tolerant Microorganism.</title>
        <authorList>
            <person name="Manzanera M."/>
            <person name="Santa-Cruz-Calvo L."/>
            <person name="Vilchez J.I."/>
            <person name="Garcia-Fontana C."/>
            <person name="Silva-Castro G.A."/>
            <person name="Calvo C."/>
            <person name="Gonzalez-Lopez J."/>
        </authorList>
    </citation>
    <scope>NUCLEOTIDE SEQUENCE [LARGE SCALE GENOMIC DNA]</scope>
    <source>
        <strain evidence="2">4J27</strain>
    </source>
</reference>
<dbReference type="STRING" id="861266.ARTSIC4J27_216"/>
<evidence type="ECO:0008006" key="3">
    <source>
        <dbReference type="Google" id="ProtNLM"/>
    </source>
</evidence>
<gene>
    <name evidence="1" type="ORF">ARTSIC4J27_216</name>
</gene>
<dbReference type="Proteomes" id="UP000035722">
    <property type="component" value="Unassembled WGS sequence"/>
</dbReference>
<dbReference type="RefSeq" id="WP_050053364.1">
    <property type="nucleotide sequence ID" value="NZ_CAQI01000025.1"/>
</dbReference>
<comment type="caution">
    <text evidence="1">The sequence shown here is derived from an EMBL/GenBank/DDBJ whole genome shotgun (WGS) entry which is preliminary data.</text>
</comment>
<dbReference type="OrthoDB" id="4211188at2"/>
<protein>
    <recommendedName>
        <fullName evidence="3">Holliday junction resolvase</fullName>
    </recommendedName>
</protein>
<evidence type="ECO:0000313" key="1">
    <source>
        <dbReference type="EMBL" id="CCQ44292.1"/>
    </source>
</evidence>
<name>A0A024GXD6_9MICC</name>
<proteinExistence type="predicted"/>
<evidence type="ECO:0000313" key="2">
    <source>
        <dbReference type="Proteomes" id="UP000035722"/>
    </source>
</evidence>
<accession>A0A024GXD6</accession>
<dbReference type="AlphaFoldDB" id="A0A024GXD6"/>
<organism evidence="1 2">
    <name type="scientific">Pseudarthrobacter siccitolerans</name>
    <dbReference type="NCBI Taxonomy" id="861266"/>
    <lineage>
        <taxon>Bacteria</taxon>
        <taxon>Bacillati</taxon>
        <taxon>Actinomycetota</taxon>
        <taxon>Actinomycetes</taxon>
        <taxon>Micrococcales</taxon>
        <taxon>Micrococcaceae</taxon>
        <taxon>Pseudarthrobacter</taxon>
    </lineage>
</organism>
<keyword evidence="2" id="KW-1185">Reference proteome</keyword>
<dbReference type="EMBL" id="CAQI01000025">
    <property type="protein sequence ID" value="CCQ44292.1"/>
    <property type="molecule type" value="Genomic_DNA"/>
</dbReference>
<sequence>MSAAKAKGTKWETDLKRSLTAFFGGRFGLAPRRVAQEGFTDSGDIQGISPFVGQAKNYKSWEDAIRLGLDGAEKQKIHAGEPYGVAFIKRIRKPVGGGYAVMTVATWARVLLRLRRAESYLREASPYLYRKHSAECESDAEGDFPRG</sequence>